<keyword evidence="1" id="KW-0812">Transmembrane</keyword>
<feature type="transmembrane region" description="Helical" evidence="1">
    <location>
        <begin position="20"/>
        <end position="42"/>
    </location>
</feature>
<sequence>MVKRSGSQPTPSWVKPGARWVAWTMWLMLCISIALLVLRVIDGDSKKSIVWTSCQVLLFIVLLVSNRSARRKSRNP</sequence>
<protein>
    <submittedName>
        <fullName evidence="2">Uncharacterized protein</fullName>
    </submittedName>
</protein>
<dbReference type="Proteomes" id="UP000184111">
    <property type="component" value="Unassembled WGS sequence"/>
</dbReference>
<dbReference type="OrthoDB" id="4313857at2"/>
<keyword evidence="1" id="KW-1133">Transmembrane helix</keyword>
<evidence type="ECO:0000313" key="2">
    <source>
        <dbReference type="EMBL" id="SHN38114.1"/>
    </source>
</evidence>
<dbReference type="AlphaFoldDB" id="A0A1M7R0Y0"/>
<accession>A0A1M7R0Y0</accession>
<name>A0A1M7R0Y0_9ACTN</name>
<proteinExistence type="predicted"/>
<gene>
    <name evidence="2" type="ORF">SAMN05216499_1611</name>
</gene>
<evidence type="ECO:0000256" key="1">
    <source>
        <dbReference type="SAM" id="Phobius"/>
    </source>
</evidence>
<feature type="transmembrane region" description="Helical" evidence="1">
    <location>
        <begin position="48"/>
        <end position="65"/>
    </location>
</feature>
<keyword evidence="3" id="KW-1185">Reference proteome</keyword>
<organism evidence="2 3">
    <name type="scientific">Actinacidiphila paucisporea</name>
    <dbReference type="NCBI Taxonomy" id="310782"/>
    <lineage>
        <taxon>Bacteria</taxon>
        <taxon>Bacillati</taxon>
        <taxon>Actinomycetota</taxon>
        <taxon>Actinomycetes</taxon>
        <taxon>Kitasatosporales</taxon>
        <taxon>Streptomycetaceae</taxon>
        <taxon>Actinacidiphila</taxon>
    </lineage>
</organism>
<dbReference type="RefSeq" id="WP_143172675.1">
    <property type="nucleotide sequence ID" value="NZ_FRBI01000061.1"/>
</dbReference>
<evidence type="ECO:0000313" key="3">
    <source>
        <dbReference type="Proteomes" id="UP000184111"/>
    </source>
</evidence>
<dbReference type="EMBL" id="FRBI01000061">
    <property type="protein sequence ID" value="SHN38114.1"/>
    <property type="molecule type" value="Genomic_DNA"/>
</dbReference>
<reference evidence="2 3" key="1">
    <citation type="submission" date="2016-11" db="EMBL/GenBank/DDBJ databases">
        <authorList>
            <person name="Jaros S."/>
            <person name="Januszkiewicz K."/>
            <person name="Wedrychowicz H."/>
        </authorList>
    </citation>
    <scope>NUCLEOTIDE SEQUENCE [LARGE SCALE GENOMIC DNA]</scope>
    <source>
        <strain evidence="2 3">CGMCC 4.2025</strain>
    </source>
</reference>
<keyword evidence="1" id="KW-0472">Membrane</keyword>